<dbReference type="SUPFAM" id="SSF52218">
    <property type="entry name" value="Flavoproteins"/>
    <property type="match status" value="1"/>
</dbReference>
<evidence type="ECO:0000313" key="4">
    <source>
        <dbReference type="EMBL" id="MFD2591349.1"/>
    </source>
</evidence>
<dbReference type="Pfam" id="PF03358">
    <property type="entry name" value="FMN_red"/>
    <property type="match status" value="1"/>
</dbReference>
<dbReference type="Gene3D" id="3.40.50.360">
    <property type="match status" value="1"/>
</dbReference>
<name>A0ABW5N8R6_9FLAO</name>
<gene>
    <name evidence="4" type="ORF">ACFSTE_10985</name>
</gene>
<evidence type="ECO:0000256" key="1">
    <source>
        <dbReference type="ARBA" id="ARBA00022630"/>
    </source>
</evidence>
<reference evidence="5" key="1">
    <citation type="journal article" date="2019" name="Int. J. Syst. Evol. Microbiol.">
        <title>The Global Catalogue of Microorganisms (GCM) 10K type strain sequencing project: providing services to taxonomists for standard genome sequencing and annotation.</title>
        <authorList>
            <consortium name="The Broad Institute Genomics Platform"/>
            <consortium name="The Broad Institute Genome Sequencing Center for Infectious Disease"/>
            <person name="Wu L."/>
            <person name="Ma J."/>
        </authorList>
    </citation>
    <scope>NUCLEOTIDE SEQUENCE [LARGE SCALE GENOMIC DNA]</scope>
    <source>
        <strain evidence="5">KCTC 42423</strain>
    </source>
</reference>
<dbReference type="PANTHER" id="PTHR43278:SF4">
    <property type="entry name" value="NAD(P)H-DEPENDENT FMN-CONTAINING OXIDOREDUCTASE YWQN-RELATED"/>
    <property type="match status" value="1"/>
</dbReference>
<organism evidence="4 5">
    <name type="scientific">Aquimarina hainanensis</name>
    <dbReference type="NCBI Taxonomy" id="1578017"/>
    <lineage>
        <taxon>Bacteria</taxon>
        <taxon>Pseudomonadati</taxon>
        <taxon>Bacteroidota</taxon>
        <taxon>Flavobacteriia</taxon>
        <taxon>Flavobacteriales</taxon>
        <taxon>Flavobacteriaceae</taxon>
        <taxon>Aquimarina</taxon>
    </lineage>
</organism>
<keyword evidence="5" id="KW-1185">Reference proteome</keyword>
<proteinExistence type="predicted"/>
<comment type="caution">
    <text evidence="4">The sequence shown here is derived from an EMBL/GenBank/DDBJ whole genome shotgun (WGS) entry which is preliminary data.</text>
</comment>
<evidence type="ECO:0000256" key="2">
    <source>
        <dbReference type="ARBA" id="ARBA00022643"/>
    </source>
</evidence>
<evidence type="ECO:0000313" key="5">
    <source>
        <dbReference type="Proteomes" id="UP001597459"/>
    </source>
</evidence>
<sequence>MLKKGIIIQGSANSKGNTNKAVVYFKDKTGFDFIDLKCKDIAPFDYEFKNKYDDFLPLIKDIAQQYEVIVFATPVYWYSMSGILKNFFDRISDCLMIEKETGRQFRGKKIGVISSSSDGQPIEGFEMPFRESANYLGMEYLGSAHTWVEEKELTIKAKERLTWLSEVTME</sequence>
<dbReference type="RefSeq" id="WP_176029008.1">
    <property type="nucleotide sequence ID" value="NZ_JBHULX010000021.1"/>
</dbReference>
<dbReference type="EMBL" id="JBHULX010000021">
    <property type="protein sequence ID" value="MFD2591349.1"/>
    <property type="molecule type" value="Genomic_DNA"/>
</dbReference>
<feature type="domain" description="NADPH-dependent FMN reductase-like" evidence="3">
    <location>
        <begin position="6"/>
        <end position="147"/>
    </location>
</feature>
<dbReference type="InterPro" id="IPR005025">
    <property type="entry name" value="FMN_Rdtase-like_dom"/>
</dbReference>
<accession>A0ABW5N8R6</accession>
<dbReference type="Proteomes" id="UP001597459">
    <property type="component" value="Unassembled WGS sequence"/>
</dbReference>
<evidence type="ECO:0000259" key="3">
    <source>
        <dbReference type="Pfam" id="PF03358"/>
    </source>
</evidence>
<keyword evidence="1" id="KW-0285">Flavoprotein</keyword>
<protein>
    <submittedName>
        <fullName evidence="4">Flavodoxin family protein</fullName>
    </submittedName>
</protein>
<dbReference type="InterPro" id="IPR051796">
    <property type="entry name" value="ISF_SsuE-like"/>
</dbReference>
<keyword evidence="2" id="KW-0288">FMN</keyword>
<dbReference type="InterPro" id="IPR029039">
    <property type="entry name" value="Flavoprotein-like_sf"/>
</dbReference>
<dbReference type="PANTHER" id="PTHR43278">
    <property type="entry name" value="NAD(P)H-DEPENDENT FMN-CONTAINING OXIDOREDUCTASE YWQN-RELATED"/>
    <property type="match status" value="1"/>
</dbReference>